<gene>
    <name evidence="1" type="ORF">PEV8663_01222</name>
</gene>
<proteinExistence type="predicted"/>
<organism evidence="1 2">
    <name type="scientific">Pelagimonas varians</name>
    <dbReference type="NCBI Taxonomy" id="696760"/>
    <lineage>
        <taxon>Bacteria</taxon>
        <taxon>Pseudomonadati</taxon>
        <taxon>Pseudomonadota</taxon>
        <taxon>Alphaproteobacteria</taxon>
        <taxon>Rhodobacterales</taxon>
        <taxon>Roseobacteraceae</taxon>
        <taxon>Pelagimonas</taxon>
    </lineage>
</organism>
<dbReference type="AlphaFoldDB" id="A0A238K4T0"/>
<dbReference type="EMBL" id="FXYH01000003">
    <property type="protein sequence ID" value="SMX37855.1"/>
    <property type="molecule type" value="Genomic_DNA"/>
</dbReference>
<accession>A0A238K4T0</accession>
<sequence>MVTLEDVKAHCRVLPEDTDFDLELQNALDAAVDHLNSIDVGMTVDPLPPALKHAALMLAAHFFENKEAVTEGQLTVVPLGVSRLIAPYREFNL</sequence>
<reference evidence="1 2" key="1">
    <citation type="submission" date="2017-05" db="EMBL/GenBank/DDBJ databases">
        <authorList>
            <person name="Song R."/>
            <person name="Chenine A.L."/>
            <person name="Ruprecht R.M."/>
        </authorList>
    </citation>
    <scope>NUCLEOTIDE SEQUENCE [LARGE SCALE GENOMIC DNA]</scope>
    <source>
        <strain evidence="1 2">CECT 8663</strain>
    </source>
</reference>
<dbReference type="InterPro" id="IPR006450">
    <property type="entry name" value="Phage_HK97_gp6-like"/>
</dbReference>
<dbReference type="Pfam" id="PF05135">
    <property type="entry name" value="Phage_connect_1"/>
    <property type="match status" value="1"/>
</dbReference>
<dbReference type="NCBIfam" id="TIGR01560">
    <property type="entry name" value="put_DNA_pack"/>
    <property type="match status" value="1"/>
</dbReference>
<dbReference type="InterPro" id="IPR021146">
    <property type="entry name" value="Phage_gp6-like_head-tail"/>
</dbReference>
<evidence type="ECO:0000313" key="2">
    <source>
        <dbReference type="Proteomes" id="UP000220836"/>
    </source>
</evidence>
<evidence type="ECO:0000313" key="1">
    <source>
        <dbReference type="EMBL" id="SMX37855.1"/>
    </source>
</evidence>
<dbReference type="OrthoDB" id="8452228at2"/>
<keyword evidence="2" id="KW-1185">Reference proteome</keyword>
<protein>
    <submittedName>
        <fullName evidence="1">Phage gp6-like head-tail connector protein</fullName>
    </submittedName>
</protein>
<dbReference type="CDD" id="cd08054">
    <property type="entry name" value="gp6"/>
    <property type="match status" value="1"/>
</dbReference>
<name>A0A238K4T0_9RHOB</name>
<dbReference type="Gene3D" id="1.10.3230.30">
    <property type="entry name" value="Phage gp6-like head-tail connector protein"/>
    <property type="match status" value="1"/>
</dbReference>
<dbReference type="RefSeq" id="WP_097803722.1">
    <property type="nucleotide sequence ID" value="NZ_FXYH01000003.1"/>
</dbReference>
<dbReference type="Proteomes" id="UP000220836">
    <property type="component" value="Unassembled WGS sequence"/>
</dbReference>